<keyword evidence="3" id="KW-0378">Hydrolase</keyword>
<evidence type="ECO:0000259" key="2">
    <source>
        <dbReference type="Pfam" id="PF07969"/>
    </source>
</evidence>
<organism evidence="3 4">
    <name type="scientific">Faecalicatena contorta</name>
    <dbReference type="NCBI Taxonomy" id="39482"/>
    <lineage>
        <taxon>Bacteria</taxon>
        <taxon>Bacillati</taxon>
        <taxon>Bacillota</taxon>
        <taxon>Clostridia</taxon>
        <taxon>Lachnospirales</taxon>
        <taxon>Lachnospiraceae</taxon>
        <taxon>Faecalicatena</taxon>
    </lineage>
</organism>
<protein>
    <submittedName>
        <fullName evidence="3">N-substituted formamide deformylase</fullName>
        <ecNumber evidence="3">3.5.1.91</ecNumber>
    </submittedName>
</protein>
<dbReference type="Gene3D" id="3.20.20.140">
    <property type="entry name" value="Metal-dependent hydrolases"/>
    <property type="match status" value="1"/>
</dbReference>
<feature type="compositionally biased region" description="Low complexity" evidence="1">
    <location>
        <begin position="56"/>
        <end position="69"/>
    </location>
</feature>
<evidence type="ECO:0000313" key="3">
    <source>
        <dbReference type="EMBL" id="CUO28526.1"/>
    </source>
</evidence>
<dbReference type="GO" id="GO:0016810">
    <property type="term" value="F:hydrolase activity, acting on carbon-nitrogen (but not peptide) bonds"/>
    <property type="evidence" value="ECO:0007669"/>
    <property type="project" value="InterPro"/>
</dbReference>
<proteinExistence type="predicted"/>
<dbReference type="STRING" id="39482.ERS852491_01770"/>
<dbReference type="InterPro" id="IPR051781">
    <property type="entry name" value="Metallo-dep_Hydrolase"/>
</dbReference>
<dbReference type="InterPro" id="IPR013108">
    <property type="entry name" value="Amidohydro_3"/>
</dbReference>
<evidence type="ECO:0000313" key="4">
    <source>
        <dbReference type="Proteomes" id="UP000095544"/>
    </source>
</evidence>
<dbReference type="EMBL" id="CYZU01000013">
    <property type="protein sequence ID" value="CUO28526.1"/>
    <property type="molecule type" value="Genomic_DNA"/>
</dbReference>
<dbReference type="InterPro" id="IPR011059">
    <property type="entry name" value="Metal-dep_hydrolase_composite"/>
</dbReference>
<feature type="domain" description="Amidohydrolase 3" evidence="2">
    <location>
        <begin position="332"/>
        <end position="422"/>
    </location>
</feature>
<dbReference type="SUPFAM" id="SSF51556">
    <property type="entry name" value="Metallo-dependent hydrolases"/>
    <property type="match status" value="1"/>
</dbReference>
<feature type="region of interest" description="Disordered" evidence="1">
    <location>
        <begin position="48"/>
        <end position="81"/>
    </location>
</feature>
<accession>A0A174DWI0</accession>
<reference evidence="3 4" key="1">
    <citation type="submission" date="2015-09" db="EMBL/GenBank/DDBJ databases">
        <authorList>
            <consortium name="Pathogen Informatics"/>
        </authorList>
    </citation>
    <scope>NUCLEOTIDE SEQUENCE [LARGE SCALE GENOMIC DNA]</scope>
    <source>
        <strain evidence="3 4">2789STDY5834876</strain>
    </source>
</reference>
<dbReference type="Proteomes" id="UP000095544">
    <property type="component" value="Unassembled WGS sequence"/>
</dbReference>
<dbReference type="InterPro" id="IPR032466">
    <property type="entry name" value="Metal_Hydrolase"/>
</dbReference>
<dbReference type="PANTHER" id="PTHR43135">
    <property type="entry name" value="ALPHA-D-RIBOSE 1-METHYLPHOSPHONATE 5-TRIPHOSPHATE DIPHOSPHATASE"/>
    <property type="match status" value="1"/>
</dbReference>
<dbReference type="PANTHER" id="PTHR43135:SF3">
    <property type="entry name" value="ALPHA-D-RIBOSE 1-METHYLPHOSPHONATE 5-TRIPHOSPHATE DIPHOSPHATASE"/>
    <property type="match status" value="1"/>
</dbReference>
<dbReference type="CDD" id="cd01309">
    <property type="entry name" value="Met_dep_hydrolase_C"/>
    <property type="match status" value="1"/>
</dbReference>
<gene>
    <name evidence="3" type="primary">nfdA_2</name>
    <name evidence="3" type="ORF">ERS852491_01770</name>
</gene>
<dbReference type="AlphaFoldDB" id="A0A174DWI0"/>
<dbReference type="SUPFAM" id="SSF51338">
    <property type="entry name" value="Composite domain of metallo-dependent hydrolases"/>
    <property type="match status" value="1"/>
</dbReference>
<dbReference type="EC" id="3.5.1.91" evidence="3"/>
<dbReference type="RefSeq" id="WP_055152649.1">
    <property type="nucleotide sequence ID" value="NZ_CYZU01000013.1"/>
</dbReference>
<name>A0A174DWI0_9FIRM</name>
<evidence type="ECO:0000256" key="1">
    <source>
        <dbReference type="SAM" id="MobiDB-lite"/>
    </source>
</evidence>
<sequence>MWIINGKIYTMAGKVYENGYVRIKGKIIDAVGPMEHAVEIGLPDLGGLKKDETSSGKRSLSSLSGGTRRTISDKEGGGTAEDEYDEAVLDVHGAWVLPGLIEAHAHIGLTEEKSGTIGDDCNEMTNPVLPAIRGLDAVNPMDPAFHDAIQAGITSVMAGPGSANVVGGQFVFMKTHGRCVDEMIVKSPAAMKVAFGENPKTTYGEQNTCPSTRMGTAYMLRKALFDARKYLEKRESGNLEEQDFDMEPWIPVLKKEIPLKAHAHRVDDIFTAIRIAKEFDVDITIDHCTDGHLIAEEIAASGYPVIVGTDLTSRSKVEVEYMSFKTAGVLADAGVKIAVTTDHPVALIQYLPICAGYSVKYGLPMEEGLKALTINPAQICRTDDRVGSLEPGKDADIAVFDGNPMEVFTQTLYTIVDGEIVYDKESSSCQG</sequence>
<dbReference type="Pfam" id="PF07969">
    <property type="entry name" value="Amidohydro_3"/>
    <property type="match status" value="1"/>
</dbReference>